<dbReference type="AlphaFoldDB" id="A0A9U8E7S8"/>
<dbReference type="Gene3D" id="1.20.1420.30">
    <property type="entry name" value="NCX, central ion-binding region"/>
    <property type="match status" value="2"/>
</dbReference>
<dbReference type="Proteomes" id="UP001165740">
    <property type="component" value="Chromosome 1"/>
</dbReference>
<dbReference type="FunFam" id="1.20.1420.30:FF:000009">
    <property type="entry name" value="sodium/potassium/calcium exchanger 5 isoform X2"/>
    <property type="match status" value="1"/>
</dbReference>
<evidence type="ECO:0000256" key="7">
    <source>
        <dbReference type="ARBA" id="ARBA00022692"/>
    </source>
</evidence>
<dbReference type="FunFam" id="1.20.1420.30:FF:000004">
    <property type="entry name" value="Sodium/potassium/calcium exchanger 2 isoform 1"/>
    <property type="match status" value="1"/>
</dbReference>
<feature type="transmembrane region" description="Helical" evidence="17">
    <location>
        <begin position="223"/>
        <end position="240"/>
    </location>
</feature>
<evidence type="ECO:0000256" key="1">
    <source>
        <dbReference type="ARBA" id="ARBA00004141"/>
    </source>
</evidence>
<dbReference type="GO" id="GO:0006874">
    <property type="term" value="P:intracellular calcium ion homeostasis"/>
    <property type="evidence" value="ECO:0007669"/>
    <property type="project" value="TreeGrafter"/>
</dbReference>
<keyword evidence="4" id="KW-0050">Antiport</keyword>
<feature type="transmembrane region" description="Helical" evidence="17">
    <location>
        <begin position="199"/>
        <end position="217"/>
    </location>
</feature>
<keyword evidence="8" id="KW-0732">Signal</keyword>
<dbReference type="PANTHER" id="PTHR10846">
    <property type="entry name" value="SODIUM/POTASSIUM/CALCIUM EXCHANGER"/>
    <property type="match status" value="1"/>
</dbReference>
<feature type="transmembrane region" description="Helical" evidence="17">
    <location>
        <begin position="465"/>
        <end position="488"/>
    </location>
</feature>
<dbReference type="GO" id="GO:0008273">
    <property type="term" value="F:calcium, potassium:sodium antiporter activity"/>
    <property type="evidence" value="ECO:0007669"/>
    <property type="project" value="TreeGrafter"/>
</dbReference>
<name>A0A9U8E7S8_BIOGL</name>
<keyword evidence="6" id="KW-0109">Calcium transport</keyword>
<keyword evidence="5" id="KW-0633">Potassium transport</keyword>
<dbReference type="PANTHER" id="PTHR10846:SF72">
    <property type="entry name" value="SODIUM_POTASSIUM_CALCIUM EXCHANGER NCKX30C"/>
    <property type="match status" value="1"/>
</dbReference>
<keyword evidence="16" id="KW-0739">Sodium transport</keyword>
<dbReference type="RefSeq" id="XP_013076456.2">
    <property type="nucleotide sequence ID" value="XM_013221002.2"/>
</dbReference>
<evidence type="ECO:0000259" key="18">
    <source>
        <dbReference type="Pfam" id="PF01699"/>
    </source>
</evidence>
<feature type="domain" description="Sodium/calcium exchanger membrane region" evidence="18">
    <location>
        <begin position="100"/>
        <end position="241"/>
    </location>
</feature>
<keyword evidence="14" id="KW-0406">Ion transport</keyword>
<feature type="transmembrane region" description="Helical" evidence="17">
    <location>
        <begin position="165"/>
        <end position="187"/>
    </location>
</feature>
<proteinExistence type="inferred from homology"/>
<evidence type="ECO:0000256" key="9">
    <source>
        <dbReference type="ARBA" id="ARBA00022837"/>
    </source>
</evidence>
<gene>
    <name evidence="20" type="primary">LOC106062691</name>
</gene>
<dbReference type="GeneID" id="106062691"/>
<dbReference type="Pfam" id="PF01699">
    <property type="entry name" value="Na_Ca_ex"/>
    <property type="match status" value="2"/>
</dbReference>
<dbReference type="GO" id="GO:0005886">
    <property type="term" value="C:plasma membrane"/>
    <property type="evidence" value="ECO:0007669"/>
    <property type="project" value="TreeGrafter"/>
</dbReference>
<keyword evidence="13" id="KW-0915">Sodium</keyword>
<feature type="transmembrane region" description="Helical" evidence="17">
    <location>
        <begin position="402"/>
        <end position="423"/>
    </location>
</feature>
<feature type="domain" description="Sodium/calcium exchanger membrane region" evidence="18">
    <location>
        <begin position="333"/>
        <end position="481"/>
    </location>
</feature>
<keyword evidence="3" id="KW-0813">Transport</keyword>
<feature type="transmembrane region" description="Helical" evidence="17">
    <location>
        <begin position="332"/>
        <end position="355"/>
    </location>
</feature>
<dbReference type="InterPro" id="IPR004481">
    <property type="entry name" value="K/Na/Ca-exchanger"/>
</dbReference>
<comment type="similarity">
    <text evidence="2">Belongs to the Ca(2+):cation antiporter (CaCA) (TC 2.A.19) family. SLC24A subfamily.</text>
</comment>
<evidence type="ECO:0000256" key="5">
    <source>
        <dbReference type="ARBA" id="ARBA00022538"/>
    </source>
</evidence>
<evidence type="ECO:0000313" key="20">
    <source>
        <dbReference type="RefSeq" id="XP_013076456.2"/>
    </source>
</evidence>
<evidence type="ECO:0000256" key="11">
    <source>
        <dbReference type="ARBA" id="ARBA00022958"/>
    </source>
</evidence>
<feature type="transmembrane region" description="Helical" evidence="17">
    <location>
        <begin position="18"/>
        <end position="38"/>
    </location>
</feature>
<dbReference type="GO" id="GO:0015293">
    <property type="term" value="F:symporter activity"/>
    <property type="evidence" value="ECO:0007669"/>
    <property type="project" value="UniProtKB-KW"/>
</dbReference>
<feature type="transmembrane region" description="Helical" evidence="17">
    <location>
        <begin position="367"/>
        <end position="390"/>
    </location>
</feature>
<dbReference type="InterPro" id="IPR004837">
    <property type="entry name" value="NaCa_Exmemb"/>
</dbReference>
<reference evidence="20" key="1">
    <citation type="submission" date="2025-08" db="UniProtKB">
        <authorList>
            <consortium name="RefSeq"/>
        </authorList>
    </citation>
    <scope>IDENTIFICATION</scope>
</reference>
<evidence type="ECO:0000256" key="15">
    <source>
        <dbReference type="ARBA" id="ARBA00023136"/>
    </source>
</evidence>
<evidence type="ECO:0000256" key="4">
    <source>
        <dbReference type="ARBA" id="ARBA00022449"/>
    </source>
</evidence>
<evidence type="ECO:0000256" key="12">
    <source>
        <dbReference type="ARBA" id="ARBA00022989"/>
    </source>
</evidence>
<evidence type="ECO:0000256" key="17">
    <source>
        <dbReference type="SAM" id="Phobius"/>
    </source>
</evidence>
<keyword evidence="7 17" id="KW-0812">Transmembrane</keyword>
<feature type="transmembrane region" description="Helical" evidence="17">
    <location>
        <begin position="435"/>
        <end position="459"/>
    </location>
</feature>
<comment type="subcellular location">
    <subcellularLocation>
        <location evidence="1">Membrane</location>
        <topology evidence="1">Multi-pass membrane protein</topology>
    </subcellularLocation>
</comment>
<accession>A0A9U8E7S8</accession>
<evidence type="ECO:0000256" key="3">
    <source>
        <dbReference type="ARBA" id="ARBA00022448"/>
    </source>
</evidence>
<keyword evidence="9" id="KW-0106">Calcium</keyword>
<feature type="transmembrane region" description="Helical" evidence="17">
    <location>
        <begin position="304"/>
        <end position="320"/>
    </location>
</feature>
<dbReference type="NCBIfam" id="TIGR00367">
    <property type="entry name" value="calcium/sodium antiporter"/>
    <property type="match status" value="1"/>
</dbReference>
<evidence type="ECO:0000256" key="10">
    <source>
        <dbReference type="ARBA" id="ARBA00022847"/>
    </source>
</evidence>
<keyword evidence="11" id="KW-0630">Potassium</keyword>
<organism evidence="19 20">
    <name type="scientific">Biomphalaria glabrata</name>
    <name type="common">Bloodfluke planorb</name>
    <name type="synonym">Freshwater snail</name>
    <dbReference type="NCBI Taxonomy" id="6526"/>
    <lineage>
        <taxon>Eukaryota</taxon>
        <taxon>Metazoa</taxon>
        <taxon>Spiralia</taxon>
        <taxon>Lophotrochozoa</taxon>
        <taxon>Mollusca</taxon>
        <taxon>Gastropoda</taxon>
        <taxon>Heterobranchia</taxon>
        <taxon>Euthyneura</taxon>
        <taxon>Panpulmonata</taxon>
        <taxon>Hygrophila</taxon>
        <taxon>Lymnaeoidea</taxon>
        <taxon>Planorbidae</taxon>
        <taxon>Biomphalaria</taxon>
    </lineage>
</organism>
<dbReference type="GO" id="GO:0005262">
    <property type="term" value="F:calcium channel activity"/>
    <property type="evidence" value="ECO:0007669"/>
    <property type="project" value="TreeGrafter"/>
</dbReference>
<evidence type="ECO:0000256" key="14">
    <source>
        <dbReference type="ARBA" id="ARBA00023065"/>
    </source>
</evidence>
<evidence type="ECO:0000256" key="13">
    <source>
        <dbReference type="ARBA" id="ARBA00023053"/>
    </source>
</evidence>
<sequence length="496" mass="55084">MSFQLTKYLSPRSRGRRLVFVLGVFSVGYFYVFGFKLLQFTASPMSSDSYIKHVDAGRRGVHISSWSGRRLLSENGSSSSYPTDLFTDEQRKQGAVVFHIFGMIYMFVALAVVCDEFFVPSLDVITEKLGVSEDVAGATFMAAGGSAPELFTSLIGVFISQSDVGIGTIVGSAVFNILFVIGMCALCSKTLLTLTWWPLFRDVTFYTTCLIILIVFFKDEKIQWWESLVLFVCYICYGLFMKWNVCLEERCKACLGLCTRQRVNTVEAAGDNGSNEETKAADLEEFEEKVPLDLSWPPTLSKRLMYLFFAPIVFPLALSLPDVRRPERRIYFVWTFTGSIVWIAFYSYNMVWWATVSGATIGIPDEVMGLTVLAAGTSVPDLITSVIVARKGFGDMALSSSVGSNLFDITVGLPVPWLLYSAVNKGAPYKVSSKGLICSIFLLFAMLIAVVMCIALSGWKMCRFLGISMLLLYAAFITIAVLLEYSILDCPQSDIK</sequence>
<evidence type="ECO:0000256" key="6">
    <source>
        <dbReference type="ARBA" id="ARBA00022568"/>
    </source>
</evidence>
<keyword evidence="19" id="KW-1185">Reference proteome</keyword>
<protein>
    <submittedName>
        <fullName evidence="20">Sodium/potassium/calcium exchanger Nckx30C-like</fullName>
    </submittedName>
</protein>
<evidence type="ECO:0000256" key="16">
    <source>
        <dbReference type="ARBA" id="ARBA00023201"/>
    </source>
</evidence>
<dbReference type="KEGG" id="bgt:106062691"/>
<evidence type="ECO:0000256" key="2">
    <source>
        <dbReference type="ARBA" id="ARBA00005364"/>
    </source>
</evidence>
<dbReference type="InterPro" id="IPR044880">
    <property type="entry name" value="NCX_ion-bd_dom_sf"/>
</dbReference>
<dbReference type="OMA" id="XSSRKFF"/>
<dbReference type="OrthoDB" id="2127281at2759"/>
<evidence type="ECO:0000313" key="19">
    <source>
        <dbReference type="Proteomes" id="UP001165740"/>
    </source>
</evidence>
<keyword evidence="10" id="KW-0769">Symport</keyword>
<keyword evidence="15 17" id="KW-0472">Membrane</keyword>
<evidence type="ECO:0000256" key="8">
    <source>
        <dbReference type="ARBA" id="ARBA00022729"/>
    </source>
</evidence>
<keyword evidence="12 17" id="KW-1133">Transmembrane helix</keyword>
<feature type="transmembrane region" description="Helical" evidence="17">
    <location>
        <begin position="95"/>
        <end position="114"/>
    </location>
</feature>